<accession>A0ABP0QYV8</accession>
<evidence type="ECO:0000313" key="3">
    <source>
        <dbReference type="Proteomes" id="UP001642464"/>
    </source>
</evidence>
<protein>
    <submittedName>
        <fullName evidence="2">Uncharacterized protein</fullName>
    </submittedName>
</protein>
<feature type="region of interest" description="Disordered" evidence="1">
    <location>
        <begin position="62"/>
        <end position="100"/>
    </location>
</feature>
<proteinExistence type="predicted"/>
<gene>
    <name evidence="2" type="ORF">SCF082_LOCUS43367</name>
</gene>
<dbReference type="EMBL" id="CAXAMM010040263">
    <property type="protein sequence ID" value="CAK9092141.1"/>
    <property type="molecule type" value="Genomic_DNA"/>
</dbReference>
<feature type="compositionally biased region" description="Basic and acidic residues" evidence="1">
    <location>
        <begin position="65"/>
        <end position="74"/>
    </location>
</feature>
<feature type="non-terminal residue" evidence="2">
    <location>
        <position position="1"/>
    </location>
</feature>
<organism evidence="2 3">
    <name type="scientific">Durusdinium trenchii</name>
    <dbReference type="NCBI Taxonomy" id="1381693"/>
    <lineage>
        <taxon>Eukaryota</taxon>
        <taxon>Sar</taxon>
        <taxon>Alveolata</taxon>
        <taxon>Dinophyceae</taxon>
        <taxon>Suessiales</taxon>
        <taxon>Symbiodiniaceae</taxon>
        <taxon>Durusdinium</taxon>
    </lineage>
</organism>
<dbReference type="Proteomes" id="UP001642464">
    <property type="component" value="Unassembled WGS sequence"/>
</dbReference>
<sequence>DDAITKRAHRISEMDLTEPWLDEVEVCSIEKSHDPCFIVEALIDTPESTDWVAILARRRQSPQDLNKKSKKVDTAMDNVITNAERGALPEAEAKAKMSDA</sequence>
<reference evidence="2 3" key="1">
    <citation type="submission" date="2024-02" db="EMBL/GenBank/DDBJ databases">
        <authorList>
            <person name="Chen Y."/>
            <person name="Shah S."/>
            <person name="Dougan E. K."/>
            <person name="Thang M."/>
            <person name="Chan C."/>
        </authorList>
    </citation>
    <scope>NUCLEOTIDE SEQUENCE [LARGE SCALE GENOMIC DNA]</scope>
</reference>
<evidence type="ECO:0000313" key="2">
    <source>
        <dbReference type="EMBL" id="CAK9092141.1"/>
    </source>
</evidence>
<comment type="caution">
    <text evidence="2">The sequence shown here is derived from an EMBL/GenBank/DDBJ whole genome shotgun (WGS) entry which is preliminary data.</text>
</comment>
<feature type="compositionally biased region" description="Basic and acidic residues" evidence="1">
    <location>
        <begin position="91"/>
        <end position="100"/>
    </location>
</feature>
<name>A0ABP0QYV8_9DINO</name>
<evidence type="ECO:0000256" key="1">
    <source>
        <dbReference type="SAM" id="MobiDB-lite"/>
    </source>
</evidence>
<keyword evidence="3" id="KW-1185">Reference proteome</keyword>
<feature type="non-terminal residue" evidence="2">
    <location>
        <position position="100"/>
    </location>
</feature>